<organism evidence="1">
    <name type="scientific">Orpheovirus IHUMI-LCC2</name>
    <dbReference type="NCBI Taxonomy" id="2023057"/>
    <lineage>
        <taxon>Viruses</taxon>
        <taxon>Varidnaviria</taxon>
        <taxon>Bamfordvirae</taxon>
        <taxon>Nucleocytoviricota</taxon>
        <taxon>Megaviricetes</taxon>
        <taxon>Pimascovirales</taxon>
        <taxon>Ocovirineae</taxon>
        <taxon>Orpheoviridae</taxon>
        <taxon>Alphaorpheovirus</taxon>
        <taxon>Alphaorpheovirus massiliense</taxon>
    </lineage>
</organism>
<protein>
    <submittedName>
        <fullName evidence="1">Uncharacterized protein</fullName>
    </submittedName>
</protein>
<reference evidence="1" key="1">
    <citation type="submission" date="2017-08" db="EMBL/GenBank/DDBJ databases">
        <authorList>
            <consortium name="Urmite Genomes"/>
        </authorList>
    </citation>
    <scope>NUCLEOTIDE SEQUENCE [LARGE SCALE GENOMIC DNA]</scope>
    <source>
        <strain evidence="1">IHUMI-LCC2</strain>
    </source>
</reference>
<dbReference type="Proteomes" id="UP000236316">
    <property type="component" value="Segment"/>
</dbReference>
<accession>A0A2I2L4A8</accession>
<gene>
    <name evidence="1" type="ORF">ORPV_395</name>
</gene>
<evidence type="ECO:0000313" key="2">
    <source>
        <dbReference type="Proteomes" id="UP000236316"/>
    </source>
</evidence>
<dbReference type="KEGG" id="vg:35382178"/>
<dbReference type="GeneID" id="35382178"/>
<sequence>MEDNIIFNTSMANIMIAEIKDENDVNKICASLKSIYSTIISSTNRDRVIEAYNAYKYISINPLLRHRIPKLTANMLMVAKTREMLMDEIRNIHIKMNSMERDKRQPLELFELRKKYKLLSDELKNI</sequence>
<name>A0A2I2L4A8_9VIRU</name>
<keyword evidence="2" id="KW-1185">Reference proteome</keyword>
<dbReference type="EMBL" id="LT906555">
    <property type="protein sequence ID" value="SNW62299.1"/>
    <property type="molecule type" value="Genomic_DNA"/>
</dbReference>
<evidence type="ECO:0000313" key="1">
    <source>
        <dbReference type="EMBL" id="SNW62299.1"/>
    </source>
</evidence>
<proteinExistence type="predicted"/>
<dbReference type="RefSeq" id="YP_009448601.1">
    <property type="nucleotide sequence ID" value="NC_036594.1"/>
</dbReference>